<dbReference type="Proteomes" id="UP000467840">
    <property type="component" value="Chromosome 14"/>
</dbReference>
<proteinExistence type="predicted"/>
<protein>
    <submittedName>
        <fullName evidence="1">Uncharacterized protein</fullName>
    </submittedName>
</protein>
<evidence type="ECO:0000313" key="1">
    <source>
        <dbReference type="EMBL" id="KAF2310994.1"/>
    </source>
</evidence>
<name>A0A6A6MCK3_HEVBR</name>
<reference evidence="1 2" key="1">
    <citation type="journal article" date="2020" name="Mol. Plant">
        <title>The Chromosome-Based Rubber Tree Genome Provides New Insights into Spurge Genome Evolution and Rubber Biosynthesis.</title>
        <authorList>
            <person name="Liu J."/>
            <person name="Shi C."/>
            <person name="Shi C.C."/>
            <person name="Li W."/>
            <person name="Zhang Q.J."/>
            <person name="Zhang Y."/>
            <person name="Li K."/>
            <person name="Lu H.F."/>
            <person name="Shi C."/>
            <person name="Zhu S.T."/>
            <person name="Xiao Z.Y."/>
            <person name="Nan H."/>
            <person name="Yue Y."/>
            <person name="Zhu X.G."/>
            <person name="Wu Y."/>
            <person name="Hong X.N."/>
            <person name="Fan G.Y."/>
            <person name="Tong Y."/>
            <person name="Zhang D."/>
            <person name="Mao C.L."/>
            <person name="Liu Y.L."/>
            <person name="Hao S.J."/>
            <person name="Liu W.Q."/>
            <person name="Lv M.Q."/>
            <person name="Zhang H.B."/>
            <person name="Liu Y."/>
            <person name="Hu-Tang G.R."/>
            <person name="Wang J.P."/>
            <person name="Wang J.H."/>
            <person name="Sun Y.H."/>
            <person name="Ni S.B."/>
            <person name="Chen W.B."/>
            <person name="Zhang X.C."/>
            <person name="Jiao Y.N."/>
            <person name="Eichler E.E."/>
            <person name="Li G.H."/>
            <person name="Liu X."/>
            <person name="Gao L.Z."/>
        </authorList>
    </citation>
    <scope>NUCLEOTIDE SEQUENCE [LARGE SCALE GENOMIC DNA]</scope>
    <source>
        <strain evidence="2">cv. GT1</strain>
        <tissue evidence="1">Leaf</tissue>
    </source>
</reference>
<sequence length="125" mass="14127">MWFMTGVHNLSISHQKCIILYGELAKYPTYKSLIYACVGSKRLSGVACVACNMRMWITSSSNVWLPLEDDMARNDLIFNDKPMDDIHVLSLASNVLNDYRAAQQLEMQTWSCAMCSLAMSFDACL</sequence>
<dbReference type="EMBL" id="JAAGAX010000006">
    <property type="protein sequence ID" value="KAF2310994.1"/>
    <property type="molecule type" value="Genomic_DNA"/>
</dbReference>
<gene>
    <name evidence="1" type="ORF">GH714_018973</name>
</gene>
<evidence type="ECO:0000313" key="2">
    <source>
        <dbReference type="Proteomes" id="UP000467840"/>
    </source>
</evidence>
<accession>A0A6A6MCK3</accession>
<comment type="caution">
    <text evidence="1">The sequence shown here is derived from an EMBL/GenBank/DDBJ whole genome shotgun (WGS) entry which is preliminary data.</text>
</comment>
<keyword evidence="2" id="KW-1185">Reference proteome</keyword>
<organism evidence="1 2">
    <name type="scientific">Hevea brasiliensis</name>
    <name type="common">Para rubber tree</name>
    <name type="synonym">Siphonia brasiliensis</name>
    <dbReference type="NCBI Taxonomy" id="3981"/>
    <lineage>
        <taxon>Eukaryota</taxon>
        <taxon>Viridiplantae</taxon>
        <taxon>Streptophyta</taxon>
        <taxon>Embryophyta</taxon>
        <taxon>Tracheophyta</taxon>
        <taxon>Spermatophyta</taxon>
        <taxon>Magnoliopsida</taxon>
        <taxon>eudicotyledons</taxon>
        <taxon>Gunneridae</taxon>
        <taxon>Pentapetalae</taxon>
        <taxon>rosids</taxon>
        <taxon>fabids</taxon>
        <taxon>Malpighiales</taxon>
        <taxon>Euphorbiaceae</taxon>
        <taxon>Crotonoideae</taxon>
        <taxon>Micrandreae</taxon>
        <taxon>Hevea</taxon>
    </lineage>
</organism>
<dbReference type="AlphaFoldDB" id="A0A6A6MCK3"/>